<dbReference type="RefSeq" id="WP_185604165.1">
    <property type="nucleotide sequence ID" value="NZ_JAARZC010000001.1"/>
</dbReference>
<evidence type="ECO:0000313" key="2">
    <source>
        <dbReference type="Proteomes" id="UP000559864"/>
    </source>
</evidence>
<sequence>MSIVVEQLVIKDTSERWGSPYLLEQIKSNLATTKADFVMVCSEIEQNILSQIQDYIARFPVNMSGADIHLFNQNPVFVQHLRKLPNEDSYEMTDTLQFLEEAIPSPTSTYLERDPHVLLEEVGQYILYNVTFLKAYFGKAEAGQHLIDVFHQANMVWKHSILEETPKNEAKIKIPDDYLISDMVDCWSYYRNLENNYTTLNLALLDFDKNLFNYLIRTKLGPIFQQKLLAGDLAKATDALEALTAFLEANNKRLVSELVSLGYFYIQVPVKEYPIWSSNKPFGTAYLKFLKVLFEKMHYQTKQYNLAFYRRTTNAVYKAVGLNSLKPIEKCHKLYF</sequence>
<organism evidence="1 2">
    <name type="scientific">Listeria cossartiae subsp. cayugensis</name>
    <dbReference type="NCBI Taxonomy" id="2713505"/>
    <lineage>
        <taxon>Bacteria</taxon>
        <taxon>Bacillati</taxon>
        <taxon>Bacillota</taxon>
        <taxon>Bacilli</taxon>
        <taxon>Bacillales</taxon>
        <taxon>Listeriaceae</taxon>
        <taxon>Listeria</taxon>
        <taxon>Listeria cossartiae</taxon>
    </lineage>
</organism>
<dbReference type="EMBL" id="JAARZC010000001">
    <property type="protein sequence ID" value="MBC2249159.1"/>
    <property type="molecule type" value="Genomic_DNA"/>
</dbReference>
<protein>
    <submittedName>
        <fullName evidence="1">Uncharacterized protein</fullName>
    </submittedName>
</protein>
<dbReference type="AlphaFoldDB" id="A0A7X0ZB14"/>
<dbReference type="Proteomes" id="UP000559864">
    <property type="component" value="Unassembled WGS sequence"/>
</dbReference>
<comment type="caution">
    <text evidence="1">The sequence shown here is derived from an EMBL/GenBank/DDBJ whole genome shotgun (WGS) entry which is preliminary data.</text>
</comment>
<gene>
    <name evidence="1" type="ORF">HCB49_03975</name>
</gene>
<evidence type="ECO:0000313" key="1">
    <source>
        <dbReference type="EMBL" id="MBC2249159.1"/>
    </source>
</evidence>
<accession>A0A7X0ZB14</accession>
<reference evidence="1 2" key="1">
    <citation type="submission" date="2020-03" db="EMBL/GenBank/DDBJ databases">
        <title>Soil Listeria distribution.</title>
        <authorList>
            <person name="Liao J."/>
            <person name="Wiedmann M."/>
        </authorList>
    </citation>
    <scope>NUCLEOTIDE SEQUENCE [LARGE SCALE GENOMIC DNA]</scope>
    <source>
        <strain evidence="1 2">FSL L7-0123</strain>
    </source>
</reference>
<name>A0A7X0ZB14_9LIST</name>
<proteinExistence type="predicted"/>